<reference evidence="2" key="1">
    <citation type="submission" date="2019-10" db="EMBL/GenBank/DDBJ databases">
        <title>Lacipirellula parvula gen. nov., sp. nov., representing a lineage of planctomycetes widespread in freshwater anoxic habitats, and description of the family Lacipirellulaceae.</title>
        <authorList>
            <person name="Dedysh S.N."/>
            <person name="Kulichevskaya I.S."/>
            <person name="Beletsky A.V."/>
            <person name="Rakitin A.L."/>
            <person name="Mardanov A.V."/>
            <person name="Ivanova A.A."/>
            <person name="Saltykova V.X."/>
            <person name="Rijpstra W.I.C."/>
            <person name="Sinninghe Damste J.S."/>
            <person name="Ravin N.V."/>
        </authorList>
    </citation>
    <scope>NUCLEOTIDE SEQUENCE [LARGE SCALE GENOMIC DNA]</scope>
    <source>
        <strain evidence="2">PX69</strain>
    </source>
</reference>
<organism evidence="1 2">
    <name type="scientific">Lacipirellula parvula</name>
    <dbReference type="NCBI Taxonomy" id="2650471"/>
    <lineage>
        <taxon>Bacteria</taxon>
        <taxon>Pseudomonadati</taxon>
        <taxon>Planctomycetota</taxon>
        <taxon>Planctomycetia</taxon>
        <taxon>Pirellulales</taxon>
        <taxon>Lacipirellulaceae</taxon>
        <taxon>Lacipirellula</taxon>
    </lineage>
</organism>
<name>A0A5K7XKH6_9BACT</name>
<sequence>MPDLRIIAGCCFEVLYSRRFVQDQSCKPLDANGSAVTLGVGKHARQDQQIVVDSRGRFMQITVTH</sequence>
<dbReference type="AlphaFoldDB" id="A0A5K7XKH6"/>
<evidence type="ECO:0000313" key="2">
    <source>
        <dbReference type="Proteomes" id="UP000326837"/>
    </source>
</evidence>
<dbReference type="KEGG" id="lpav:PLANPX_5283"/>
<evidence type="ECO:0000313" key="1">
    <source>
        <dbReference type="EMBL" id="BBO35671.1"/>
    </source>
</evidence>
<dbReference type="EMBL" id="AP021861">
    <property type="protein sequence ID" value="BBO35671.1"/>
    <property type="molecule type" value="Genomic_DNA"/>
</dbReference>
<gene>
    <name evidence="1" type="ORF">PLANPX_5283</name>
</gene>
<protein>
    <submittedName>
        <fullName evidence="1">Uncharacterized protein</fullName>
    </submittedName>
</protein>
<keyword evidence="2" id="KW-1185">Reference proteome</keyword>
<accession>A0A5K7XKH6</accession>
<dbReference type="Proteomes" id="UP000326837">
    <property type="component" value="Chromosome"/>
</dbReference>
<proteinExistence type="predicted"/>